<dbReference type="SMART" id="SM00857">
    <property type="entry name" value="Resolvase"/>
    <property type="match status" value="1"/>
</dbReference>
<accession>A0A4R6YGV4</accession>
<keyword evidence="2" id="KW-0229">DNA integration</keyword>
<dbReference type="InterPro" id="IPR006119">
    <property type="entry name" value="Resolv_N"/>
</dbReference>
<organism evidence="6 7">
    <name type="scientific">Aquamicrobium defluvii</name>
    <dbReference type="NCBI Taxonomy" id="69279"/>
    <lineage>
        <taxon>Bacteria</taxon>
        <taxon>Pseudomonadati</taxon>
        <taxon>Pseudomonadota</taxon>
        <taxon>Alphaproteobacteria</taxon>
        <taxon>Hyphomicrobiales</taxon>
        <taxon>Phyllobacteriaceae</taxon>
        <taxon>Aquamicrobium</taxon>
    </lineage>
</organism>
<protein>
    <submittedName>
        <fullName evidence="6">DNA invertase Pin-like site-specific DNA recombinase</fullName>
    </submittedName>
</protein>
<dbReference type="InterPro" id="IPR050639">
    <property type="entry name" value="SSR_resolvase"/>
</dbReference>
<evidence type="ECO:0000259" key="5">
    <source>
        <dbReference type="PROSITE" id="PS51736"/>
    </source>
</evidence>
<dbReference type="Pfam" id="PF00239">
    <property type="entry name" value="Resolvase"/>
    <property type="match status" value="1"/>
</dbReference>
<evidence type="ECO:0000256" key="1">
    <source>
        <dbReference type="ARBA" id="ARBA00009913"/>
    </source>
</evidence>
<dbReference type="SUPFAM" id="SSF53041">
    <property type="entry name" value="Resolvase-like"/>
    <property type="match status" value="1"/>
</dbReference>
<dbReference type="InterPro" id="IPR006120">
    <property type="entry name" value="Resolvase_HTH_dom"/>
</dbReference>
<dbReference type="PANTHER" id="PTHR30461:SF26">
    <property type="entry name" value="RESOLVASE HOMOLOG YNEB"/>
    <property type="match status" value="1"/>
</dbReference>
<evidence type="ECO:0000313" key="7">
    <source>
        <dbReference type="Proteomes" id="UP000294958"/>
    </source>
</evidence>
<dbReference type="GO" id="GO:0003677">
    <property type="term" value="F:DNA binding"/>
    <property type="evidence" value="ECO:0007669"/>
    <property type="project" value="UniProtKB-KW"/>
</dbReference>
<dbReference type="Gene3D" id="3.40.50.1390">
    <property type="entry name" value="Resolvase, N-terminal catalytic domain"/>
    <property type="match status" value="1"/>
</dbReference>
<dbReference type="InterPro" id="IPR036162">
    <property type="entry name" value="Resolvase-like_N_sf"/>
</dbReference>
<reference evidence="6 7" key="1">
    <citation type="submission" date="2019-03" db="EMBL/GenBank/DDBJ databases">
        <title>Genomic Encyclopedia of Type Strains, Phase IV (KMG-IV): sequencing the most valuable type-strain genomes for metagenomic binning, comparative biology and taxonomic classification.</title>
        <authorList>
            <person name="Goeker M."/>
        </authorList>
    </citation>
    <scope>NUCLEOTIDE SEQUENCE [LARGE SCALE GENOMIC DNA]</scope>
    <source>
        <strain evidence="6 7">DSM 11603</strain>
    </source>
</reference>
<dbReference type="GO" id="GO:0015074">
    <property type="term" value="P:DNA integration"/>
    <property type="evidence" value="ECO:0007669"/>
    <property type="project" value="UniProtKB-KW"/>
</dbReference>
<feature type="domain" description="Resolvase/invertase-type recombinase catalytic" evidence="5">
    <location>
        <begin position="1"/>
        <end position="137"/>
    </location>
</feature>
<comment type="caution">
    <text evidence="6">The sequence shown here is derived from an EMBL/GenBank/DDBJ whole genome shotgun (WGS) entry which is preliminary data.</text>
</comment>
<keyword evidence="3" id="KW-0238">DNA-binding</keyword>
<sequence>MNGDRWRVVVPVPVISRNRLDILNRYGAEEIFIDKASGTSRDGRPKLAETIKFARKGDVLMATRLDRLARSVSDLHAIAKELQAKGVDLVVTEQNIDTHRAADVHRAWSYCRVRDRPSERKAVGGIAKAKAEGRYKGRPVTVDGDAIRAALAAGDKPSAVAKGFNVARSTVYRVMAEAKRGRSLRLSGLPIRRGVY</sequence>
<evidence type="ECO:0000256" key="3">
    <source>
        <dbReference type="ARBA" id="ARBA00023125"/>
    </source>
</evidence>
<evidence type="ECO:0000256" key="2">
    <source>
        <dbReference type="ARBA" id="ARBA00022908"/>
    </source>
</evidence>
<gene>
    <name evidence="6" type="ORF">DES43_10839</name>
</gene>
<keyword evidence="4" id="KW-0233">DNA recombination</keyword>
<dbReference type="GO" id="GO:0000150">
    <property type="term" value="F:DNA strand exchange activity"/>
    <property type="evidence" value="ECO:0007669"/>
    <property type="project" value="InterPro"/>
</dbReference>
<dbReference type="Pfam" id="PF02796">
    <property type="entry name" value="HTH_7"/>
    <property type="match status" value="1"/>
</dbReference>
<dbReference type="Proteomes" id="UP000294958">
    <property type="component" value="Unassembled WGS sequence"/>
</dbReference>
<evidence type="ECO:0000256" key="4">
    <source>
        <dbReference type="ARBA" id="ARBA00023172"/>
    </source>
</evidence>
<evidence type="ECO:0000313" key="6">
    <source>
        <dbReference type="EMBL" id="TDR35615.1"/>
    </source>
</evidence>
<dbReference type="PROSITE" id="PS51736">
    <property type="entry name" value="RECOMBINASES_3"/>
    <property type="match status" value="1"/>
</dbReference>
<dbReference type="CDD" id="cd03768">
    <property type="entry name" value="SR_ResInv"/>
    <property type="match status" value="1"/>
</dbReference>
<keyword evidence="7" id="KW-1185">Reference proteome</keyword>
<name>A0A4R6YGV4_9HYPH</name>
<comment type="similarity">
    <text evidence="1">Belongs to the site-specific recombinase resolvase family.</text>
</comment>
<dbReference type="EMBL" id="SNZF01000008">
    <property type="protein sequence ID" value="TDR35615.1"/>
    <property type="molecule type" value="Genomic_DNA"/>
</dbReference>
<dbReference type="PANTHER" id="PTHR30461">
    <property type="entry name" value="DNA-INVERTASE FROM LAMBDOID PROPHAGE"/>
    <property type="match status" value="1"/>
</dbReference>
<dbReference type="AlphaFoldDB" id="A0A4R6YGV4"/>
<dbReference type="PROSITE" id="PS00398">
    <property type="entry name" value="RECOMBINASES_2"/>
    <property type="match status" value="1"/>
</dbReference>
<dbReference type="InterPro" id="IPR006118">
    <property type="entry name" value="Recombinase_CS"/>
</dbReference>
<proteinExistence type="inferred from homology"/>